<evidence type="ECO:0000256" key="1">
    <source>
        <dbReference type="SAM" id="SignalP"/>
    </source>
</evidence>
<dbReference type="PANTHER" id="PTHR39327">
    <property type="match status" value="1"/>
</dbReference>
<evidence type="ECO:0000313" key="3">
    <source>
        <dbReference type="Proteomes" id="UP000319148"/>
    </source>
</evidence>
<dbReference type="Pfam" id="PF06035">
    <property type="entry name" value="Peptidase_C93"/>
    <property type="match status" value="1"/>
</dbReference>
<organism evidence="2 3">
    <name type="scientific">Emcibacter nanhaiensis</name>
    <dbReference type="NCBI Taxonomy" id="1505037"/>
    <lineage>
        <taxon>Bacteria</taxon>
        <taxon>Pseudomonadati</taxon>
        <taxon>Pseudomonadota</taxon>
        <taxon>Alphaproteobacteria</taxon>
        <taxon>Emcibacterales</taxon>
        <taxon>Emcibacteraceae</taxon>
        <taxon>Emcibacter</taxon>
    </lineage>
</organism>
<proteinExistence type="predicted"/>
<dbReference type="PANTHER" id="PTHR39327:SF1">
    <property type="entry name" value="BLR5470 PROTEIN"/>
    <property type="match status" value="1"/>
</dbReference>
<protein>
    <recommendedName>
        <fullName evidence="4">Transglutaminase</fullName>
    </recommendedName>
</protein>
<feature type="chain" id="PRO_5021224344" description="Transglutaminase" evidence="1">
    <location>
        <begin position="29"/>
        <end position="219"/>
    </location>
</feature>
<dbReference type="SUPFAM" id="SSF54001">
    <property type="entry name" value="Cysteine proteinases"/>
    <property type="match status" value="1"/>
</dbReference>
<dbReference type="EMBL" id="VFIY01000005">
    <property type="protein sequence ID" value="TPD61512.1"/>
    <property type="molecule type" value="Genomic_DNA"/>
</dbReference>
<dbReference type="InterPro" id="IPR010319">
    <property type="entry name" value="Transglutaminase-like_Cys_pept"/>
</dbReference>
<reference evidence="3" key="1">
    <citation type="submission" date="2019-06" db="EMBL/GenBank/DDBJ databases">
        <title>The complete genome of Emcibacter congregatus ZYLT.</title>
        <authorList>
            <person name="Zhao Z."/>
        </authorList>
    </citation>
    <scope>NUCLEOTIDE SEQUENCE [LARGE SCALE GENOMIC DNA]</scope>
    <source>
        <strain evidence="3">MCCC 1A06723</strain>
    </source>
</reference>
<dbReference type="RefSeq" id="WP_139938907.1">
    <property type="nucleotide sequence ID" value="NZ_JBHSYP010000003.1"/>
</dbReference>
<keyword evidence="3" id="KW-1185">Reference proteome</keyword>
<gene>
    <name evidence="2" type="ORF">FIV46_04705</name>
</gene>
<sequence length="219" mass="25654">MRRHKFFKRIFSLLILCFALPLSTPVQARENGLFGSREIMSHQLSAFKKWNGMVERHAAETDPGHKRKGPCRVTVNFQCPIDEWNDLIAGLKNKDLSLQLDRINRHMNRAPYITDIINWGVKDYWATLRQFFTKDGDCEDYAIAKYYSLKALGVPADNMRIVVVQDTNLDVAHAVLVVFDKDKTWVLDNQIQYVVQEKTILHYKPLYSINENAWWLHRM</sequence>
<dbReference type="Gene3D" id="3.10.620.30">
    <property type="match status" value="1"/>
</dbReference>
<comment type="caution">
    <text evidence="2">The sequence shown here is derived from an EMBL/GenBank/DDBJ whole genome shotgun (WGS) entry which is preliminary data.</text>
</comment>
<accession>A0A501PN17</accession>
<name>A0A501PN17_9PROT</name>
<keyword evidence="1" id="KW-0732">Signal</keyword>
<dbReference type="AlphaFoldDB" id="A0A501PN17"/>
<evidence type="ECO:0008006" key="4">
    <source>
        <dbReference type="Google" id="ProtNLM"/>
    </source>
</evidence>
<dbReference type="OrthoDB" id="5401788at2"/>
<dbReference type="Proteomes" id="UP000319148">
    <property type="component" value="Unassembled WGS sequence"/>
</dbReference>
<feature type="signal peptide" evidence="1">
    <location>
        <begin position="1"/>
        <end position="28"/>
    </location>
</feature>
<dbReference type="InterPro" id="IPR038765">
    <property type="entry name" value="Papain-like_cys_pep_sf"/>
</dbReference>
<evidence type="ECO:0000313" key="2">
    <source>
        <dbReference type="EMBL" id="TPD61512.1"/>
    </source>
</evidence>